<protein>
    <recommendedName>
        <fullName evidence="3">Xylose isomerase-like TIM barrel domain-containing protein</fullName>
    </recommendedName>
</protein>
<dbReference type="EMBL" id="VUOA01000003">
    <property type="protein sequence ID" value="KAA2244263.1"/>
    <property type="molecule type" value="Genomic_DNA"/>
</dbReference>
<reference evidence="1 2" key="1">
    <citation type="submission" date="2019-09" db="EMBL/GenBank/DDBJ databases">
        <title>Salinarimonas rosea gen. nov., sp. nov., a new member of the a-2 subgroup of the Proteobacteria.</title>
        <authorList>
            <person name="Liu J."/>
        </authorList>
    </citation>
    <scope>NUCLEOTIDE SEQUENCE [LARGE SCALE GENOMIC DNA]</scope>
    <source>
        <strain evidence="1 2">BN140002</strain>
    </source>
</reference>
<comment type="caution">
    <text evidence="1">The sequence shown here is derived from an EMBL/GenBank/DDBJ whole genome shotgun (WGS) entry which is preliminary data.</text>
</comment>
<organism evidence="1 2">
    <name type="scientific">Salinarimonas soli</name>
    <dbReference type="NCBI Taxonomy" id="1638099"/>
    <lineage>
        <taxon>Bacteria</taxon>
        <taxon>Pseudomonadati</taxon>
        <taxon>Pseudomonadota</taxon>
        <taxon>Alphaproteobacteria</taxon>
        <taxon>Hyphomicrobiales</taxon>
        <taxon>Salinarimonadaceae</taxon>
        <taxon>Salinarimonas</taxon>
    </lineage>
</organism>
<dbReference type="Gene3D" id="3.20.20.150">
    <property type="entry name" value="Divalent-metal-dependent TIM barrel enzymes"/>
    <property type="match status" value="1"/>
</dbReference>
<dbReference type="AlphaFoldDB" id="A0A5B2VWQ4"/>
<dbReference type="SUPFAM" id="SSF51658">
    <property type="entry name" value="Xylose isomerase-like"/>
    <property type="match status" value="1"/>
</dbReference>
<name>A0A5B2VWQ4_9HYPH</name>
<keyword evidence="2" id="KW-1185">Reference proteome</keyword>
<reference evidence="1 2" key="2">
    <citation type="submission" date="2019-09" db="EMBL/GenBank/DDBJ databases">
        <authorList>
            <person name="Jin C."/>
        </authorList>
    </citation>
    <scope>NUCLEOTIDE SEQUENCE [LARGE SCALE GENOMIC DNA]</scope>
    <source>
        <strain evidence="1 2">BN140002</strain>
    </source>
</reference>
<sequence length="336" mass="36323">MPSFALKGALIDVAQLDARAAGLARMGLPVRLELHTFGARDIDTPEGQRAARAVVARLKDYHPVESLVVHVPVQSVPVVTSQAFDVGQCERTIAFAQDIGAGGVVLHRYYGLVLGDAPARIRDRSEATAAFNAIVRALALAAGPVRLLVENIGHYWILPGGERDFLSGPLDHFFPWEIAAFRAFLSGEQIHNVEPFVDVAHATLTANLFNRRKRRPDRTAGDPRFAWITDEDLERADRLGPLDFVDPAMTYLHVSDALRLTDAQCQQDDLSAAELRRGITSEGLELGQGNIPIRDLPAHVGGSATLVLEVDPGPGESHVANGAQLRSLAALTACFT</sequence>
<proteinExistence type="predicted"/>
<accession>A0A5B2VWQ4</accession>
<dbReference type="OrthoDB" id="8441862at2"/>
<dbReference type="RefSeq" id="WP_149815167.1">
    <property type="nucleotide sequence ID" value="NZ_VUOA01000003.1"/>
</dbReference>
<gene>
    <name evidence="1" type="ORF">F0L46_01050</name>
</gene>
<evidence type="ECO:0000313" key="1">
    <source>
        <dbReference type="EMBL" id="KAA2244263.1"/>
    </source>
</evidence>
<dbReference type="Proteomes" id="UP000323142">
    <property type="component" value="Unassembled WGS sequence"/>
</dbReference>
<dbReference type="InterPro" id="IPR036237">
    <property type="entry name" value="Xyl_isomerase-like_sf"/>
</dbReference>
<evidence type="ECO:0008006" key="3">
    <source>
        <dbReference type="Google" id="ProtNLM"/>
    </source>
</evidence>
<evidence type="ECO:0000313" key="2">
    <source>
        <dbReference type="Proteomes" id="UP000323142"/>
    </source>
</evidence>